<dbReference type="OrthoDB" id="7873399at2"/>
<evidence type="ECO:0000313" key="2">
    <source>
        <dbReference type="EMBL" id="SMX26017.1"/>
    </source>
</evidence>
<keyword evidence="3" id="KW-1185">Reference proteome</keyword>
<keyword evidence="1" id="KW-0732">Signal</keyword>
<sequence length="197" mass="20517">MSKISTFSRALCLASFAAYGPVVAMAVLPATPVIAAQTALESAIALHDAGRAGDKAATEQAVEAFLDLMKAEPGNAMAVAYLGSSYAITARDSRSVTDKVRFTNRGLRFLDQAVNMAPDDFTVRLIRASVAGNLPAMFGRSETAIEDGLALDKIFSAAQAPSMASHMVGIYDMLADQAADQGDWVGKAAAARKLAGS</sequence>
<feature type="chain" id="PRO_5012398736" description="DUF2059 domain-containing protein" evidence="1">
    <location>
        <begin position="27"/>
        <end position="197"/>
    </location>
</feature>
<dbReference type="EMBL" id="FXXP01000001">
    <property type="protein sequence ID" value="SMX26017.1"/>
    <property type="molecule type" value="Genomic_DNA"/>
</dbReference>
<evidence type="ECO:0000256" key="1">
    <source>
        <dbReference type="SAM" id="SignalP"/>
    </source>
</evidence>
<proteinExistence type="predicted"/>
<protein>
    <recommendedName>
        <fullName evidence="4">DUF2059 domain-containing protein</fullName>
    </recommendedName>
</protein>
<gene>
    <name evidence="2" type="ORF">TRP8649_00089</name>
</gene>
<dbReference type="AlphaFoldDB" id="A0A238J774"/>
<evidence type="ECO:0008006" key="4">
    <source>
        <dbReference type="Google" id="ProtNLM"/>
    </source>
</evidence>
<evidence type="ECO:0000313" key="3">
    <source>
        <dbReference type="Proteomes" id="UP000225972"/>
    </source>
</evidence>
<dbReference type="Proteomes" id="UP000225972">
    <property type="component" value="Unassembled WGS sequence"/>
</dbReference>
<accession>A0A238J774</accession>
<feature type="signal peptide" evidence="1">
    <location>
        <begin position="1"/>
        <end position="26"/>
    </location>
</feature>
<dbReference type="RefSeq" id="WP_099241571.1">
    <property type="nucleotide sequence ID" value="NZ_FXXP01000001.1"/>
</dbReference>
<organism evidence="2 3">
    <name type="scientific">Pelagimonas phthalicica</name>
    <dbReference type="NCBI Taxonomy" id="1037362"/>
    <lineage>
        <taxon>Bacteria</taxon>
        <taxon>Pseudomonadati</taxon>
        <taxon>Pseudomonadota</taxon>
        <taxon>Alphaproteobacteria</taxon>
        <taxon>Rhodobacterales</taxon>
        <taxon>Roseobacteraceae</taxon>
        <taxon>Pelagimonas</taxon>
    </lineage>
</organism>
<reference evidence="3" key="1">
    <citation type="submission" date="2017-05" db="EMBL/GenBank/DDBJ databases">
        <authorList>
            <person name="Rodrigo-Torres L."/>
            <person name="Arahal R. D."/>
            <person name="Lucena T."/>
        </authorList>
    </citation>
    <scope>NUCLEOTIDE SEQUENCE [LARGE SCALE GENOMIC DNA]</scope>
    <source>
        <strain evidence="3">CECT 8649</strain>
    </source>
</reference>
<name>A0A238J774_9RHOB</name>